<dbReference type="Pfam" id="PF00106">
    <property type="entry name" value="adh_short"/>
    <property type="match status" value="1"/>
</dbReference>
<comment type="similarity">
    <text evidence="1 3">Belongs to the short-chain dehydrogenases/reductases (SDR) family.</text>
</comment>
<evidence type="ECO:0000256" key="2">
    <source>
        <dbReference type="ARBA" id="ARBA00023002"/>
    </source>
</evidence>
<dbReference type="InterPro" id="IPR050259">
    <property type="entry name" value="SDR"/>
</dbReference>
<dbReference type="NCBIfam" id="NF009466">
    <property type="entry name" value="PRK12826.1-2"/>
    <property type="match status" value="1"/>
</dbReference>
<dbReference type="AlphaFoldDB" id="A0AAE3LMY8"/>
<evidence type="ECO:0000256" key="3">
    <source>
        <dbReference type="RuleBase" id="RU000363"/>
    </source>
</evidence>
<comment type="caution">
    <text evidence="4">The sequence shown here is derived from an EMBL/GenBank/DDBJ whole genome shotgun (WGS) entry which is preliminary data.</text>
</comment>
<dbReference type="Gene3D" id="3.40.50.720">
    <property type="entry name" value="NAD(P)-binding Rossmann-like Domain"/>
    <property type="match status" value="1"/>
</dbReference>
<dbReference type="EMBL" id="JAOUSF010000002">
    <property type="protein sequence ID" value="MCU9613287.1"/>
    <property type="molecule type" value="Genomic_DNA"/>
</dbReference>
<dbReference type="SUPFAM" id="SSF51735">
    <property type="entry name" value="NAD(P)-binding Rossmann-fold domains"/>
    <property type="match status" value="1"/>
</dbReference>
<dbReference type="GO" id="GO:0016491">
    <property type="term" value="F:oxidoreductase activity"/>
    <property type="evidence" value="ECO:0007669"/>
    <property type="project" value="UniProtKB-KW"/>
</dbReference>
<keyword evidence="5" id="KW-1185">Reference proteome</keyword>
<dbReference type="FunFam" id="3.40.50.720:FF:000084">
    <property type="entry name" value="Short-chain dehydrogenase reductase"/>
    <property type="match status" value="1"/>
</dbReference>
<evidence type="ECO:0000313" key="4">
    <source>
        <dbReference type="EMBL" id="MCU9613287.1"/>
    </source>
</evidence>
<evidence type="ECO:0000313" key="5">
    <source>
        <dbReference type="Proteomes" id="UP001209318"/>
    </source>
</evidence>
<accession>A0AAE3LMY8</accession>
<dbReference type="PANTHER" id="PTHR42879">
    <property type="entry name" value="3-OXOACYL-(ACYL-CARRIER-PROTEIN) REDUCTASE"/>
    <property type="match status" value="1"/>
</dbReference>
<dbReference type="PRINTS" id="PR00081">
    <property type="entry name" value="GDHRDH"/>
</dbReference>
<keyword evidence="2" id="KW-0560">Oxidoreductase</keyword>
<name>A0AAE3LMY8_9BACI</name>
<sequence>MLIDLKEKVAIITGVARGIGKEIFLMLANEGVKTVGLDRNAADITALESEIARKNWDYKTVVCDIRNSEEIAKAVQDTLEHYGRIDILVNNAGISGDGLIENLPENEWDFCHEVNLKGTFLMCKAVIPTMKKQKFGRIINAASFAAIIPSIGSAAYASAKAGVVQFTRVLAGELGPWNITVNSYAPGMIPSTLNHFKELPDERQNQLLDTLTIRRWGEEKDIANLICFLASDAASYITGTLIDCSGGKYATQFPSVAYT</sequence>
<dbReference type="InterPro" id="IPR002347">
    <property type="entry name" value="SDR_fam"/>
</dbReference>
<protein>
    <submittedName>
        <fullName evidence="4">SDR family oxidoreductase</fullName>
    </submittedName>
</protein>
<dbReference type="CDD" id="cd05233">
    <property type="entry name" value="SDR_c"/>
    <property type="match status" value="1"/>
</dbReference>
<dbReference type="InterPro" id="IPR036291">
    <property type="entry name" value="NAD(P)-bd_dom_sf"/>
</dbReference>
<reference evidence="4" key="1">
    <citation type="submission" date="2022-10" db="EMBL/GenBank/DDBJ databases">
        <title>Description of Fervidibacillus gen. nov. in the family Fervidibacillaceae fam. nov. with two species, Fervidibacillus albus sp. nov., and Fervidibacillus halotolerans sp. nov., isolated from tidal flat sediments.</title>
        <authorList>
            <person name="Kwon K.K."/>
            <person name="Yang S.-H."/>
        </authorList>
    </citation>
    <scope>NUCLEOTIDE SEQUENCE</scope>
    <source>
        <strain evidence="4">JCM 19140</strain>
    </source>
</reference>
<gene>
    <name evidence="4" type="ORF">OEV98_06935</name>
</gene>
<evidence type="ECO:0000256" key="1">
    <source>
        <dbReference type="ARBA" id="ARBA00006484"/>
    </source>
</evidence>
<organism evidence="4 5">
    <name type="scientific">Perspicuibacillus lycopersici</name>
    <dbReference type="NCBI Taxonomy" id="1325689"/>
    <lineage>
        <taxon>Bacteria</taxon>
        <taxon>Bacillati</taxon>
        <taxon>Bacillota</taxon>
        <taxon>Bacilli</taxon>
        <taxon>Bacillales</taxon>
        <taxon>Bacillaceae</taxon>
        <taxon>Perspicuibacillus</taxon>
    </lineage>
</organism>
<dbReference type="PROSITE" id="PS00061">
    <property type="entry name" value="ADH_SHORT"/>
    <property type="match status" value="1"/>
</dbReference>
<dbReference type="GO" id="GO:0008206">
    <property type="term" value="P:bile acid metabolic process"/>
    <property type="evidence" value="ECO:0007669"/>
    <property type="project" value="UniProtKB-ARBA"/>
</dbReference>
<dbReference type="InterPro" id="IPR020904">
    <property type="entry name" value="Sc_DH/Rdtase_CS"/>
</dbReference>
<proteinExistence type="inferred from homology"/>
<dbReference type="Proteomes" id="UP001209318">
    <property type="component" value="Unassembled WGS sequence"/>
</dbReference>
<dbReference type="RefSeq" id="WP_263072496.1">
    <property type="nucleotide sequence ID" value="NZ_JAOUSF010000002.1"/>
</dbReference>
<dbReference type="PANTHER" id="PTHR42879:SF2">
    <property type="entry name" value="3-OXOACYL-[ACYL-CARRIER-PROTEIN] REDUCTASE FABG"/>
    <property type="match status" value="1"/>
</dbReference>
<dbReference type="PRINTS" id="PR00080">
    <property type="entry name" value="SDRFAMILY"/>
</dbReference>